<dbReference type="InterPro" id="IPR006058">
    <property type="entry name" value="2Fe2S_fd_BS"/>
</dbReference>
<reference evidence="2" key="1">
    <citation type="submission" date="2020-10" db="EMBL/GenBank/DDBJ databases">
        <authorList>
            <person name="Gilroy R."/>
        </authorList>
    </citation>
    <scope>NUCLEOTIDE SEQUENCE</scope>
    <source>
        <strain evidence="2">13766</strain>
    </source>
</reference>
<reference evidence="2" key="2">
    <citation type="journal article" date="2021" name="PeerJ">
        <title>Extensive microbial diversity within the chicken gut microbiome revealed by metagenomics and culture.</title>
        <authorList>
            <person name="Gilroy R."/>
            <person name="Ravi A."/>
            <person name="Getino M."/>
            <person name="Pursley I."/>
            <person name="Horton D.L."/>
            <person name="Alikhan N.F."/>
            <person name="Baker D."/>
            <person name="Gharbi K."/>
            <person name="Hall N."/>
            <person name="Watson M."/>
            <person name="Adriaenssens E.M."/>
            <person name="Foster-Nyarko E."/>
            <person name="Jarju S."/>
            <person name="Secka A."/>
            <person name="Antonio M."/>
            <person name="Oren A."/>
            <person name="Chaudhuri R.R."/>
            <person name="La Ragione R."/>
            <person name="Hildebrand F."/>
            <person name="Pallen M.J."/>
        </authorList>
    </citation>
    <scope>NUCLEOTIDE SEQUENCE</scope>
    <source>
        <strain evidence="2">13766</strain>
    </source>
</reference>
<dbReference type="Proteomes" id="UP000824140">
    <property type="component" value="Unassembled WGS sequence"/>
</dbReference>
<accession>A0A9D1FZG4</accession>
<evidence type="ECO:0000313" key="2">
    <source>
        <dbReference type="EMBL" id="HIS92207.1"/>
    </source>
</evidence>
<dbReference type="AlphaFoldDB" id="A0A9D1FZG4"/>
<dbReference type="GO" id="GO:0051537">
    <property type="term" value="F:2 iron, 2 sulfur cluster binding"/>
    <property type="evidence" value="ECO:0007669"/>
    <property type="project" value="InterPro"/>
</dbReference>
<dbReference type="EMBL" id="DVJN01000087">
    <property type="protein sequence ID" value="HIS92207.1"/>
    <property type="molecule type" value="Genomic_DNA"/>
</dbReference>
<feature type="signal peptide" evidence="1">
    <location>
        <begin position="1"/>
        <end position="20"/>
    </location>
</feature>
<feature type="chain" id="PRO_5038586033" evidence="1">
    <location>
        <begin position="21"/>
        <end position="219"/>
    </location>
</feature>
<comment type="caution">
    <text evidence="2">The sequence shown here is derived from an EMBL/GenBank/DDBJ whole genome shotgun (WGS) entry which is preliminary data.</text>
</comment>
<evidence type="ECO:0000256" key="1">
    <source>
        <dbReference type="SAM" id="SignalP"/>
    </source>
</evidence>
<dbReference type="PROSITE" id="PS00197">
    <property type="entry name" value="2FE2S_FER_1"/>
    <property type="match status" value="1"/>
</dbReference>
<name>A0A9D1FZG4_9FIRM</name>
<evidence type="ECO:0000313" key="3">
    <source>
        <dbReference type="Proteomes" id="UP000824140"/>
    </source>
</evidence>
<keyword evidence="1" id="KW-0732">Signal</keyword>
<sequence length="219" mass="23161">MKKRIFALCLILILPLAAQAEEIVLPDPGASFFAAGELLASGLELDGVLYDVYGYTYEKEASSSLSSMLTVYQWKVQAAGFSWERLAEKSTHDGIHGDAWYSIANEDCTAQLCVSGGYFATTCTAALYVPDGMPFLLDEDVAARSQFQNGLFVDSSDLALPVEGGNTLVTCLSCHGTGVCAICGGDGSYRNPYTGNLLACSSCDDGVCSICGGTGYWGD</sequence>
<protein>
    <submittedName>
        <fullName evidence="2">Uncharacterized protein</fullName>
    </submittedName>
</protein>
<organism evidence="2 3">
    <name type="scientific">Candidatus Alectryocaccomicrobium excrementavium</name>
    <dbReference type="NCBI Taxonomy" id="2840668"/>
    <lineage>
        <taxon>Bacteria</taxon>
        <taxon>Bacillati</taxon>
        <taxon>Bacillota</taxon>
        <taxon>Clostridia</taxon>
        <taxon>Candidatus Alectryocaccomicrobium</taxon>
    </lineage>
</organism>
<gene>
    <name evidence="2" type="ORF">IAA84_04235</name>
</gene>
<proteinExistence type="predicted"/>